<keyword evidence="3" id="KW-1185">Reference proteome</keyword>
<dbReference type="GO" id="GO:0008237">
    <property type="term" value="F:metallopeptidase activity"/>
    <property type="evidence" value="ECO:0007669"/>
    <property type="project" value="InterPro"/>
</dbReference>
<reference evidence="2" key="1">
    <citation type="submission" date="2022-12" db="EMBL/GenBank/DDBJ databases">
        <authorList>
            <person name="Petersen C."/>
        </authorList>
    </citation>
    <scope>NUCLEOTIDE SEQUENCE</scope>
    <source>
        <strain evidence="2">IBT 29677</strain>
    </source>
</reference>
<dbReference type="Proteomes" id="UP001147747">
    <property type="component" value="Unassembled WGS sequence"/>
</dbReference>
<dbReference type="Gene3D" id="3.40.390.10">
    <property type="entry name" value="Collagenase (Catalytic Domain)"/>
    <property type="match status" value="1"/>
</dbReference>
<dbReference type="RefSeq" id="XP_056481665.1">
    <property type="nucleotide sequence ID" value="XM_056638158.1"/>
</dbReference>
<keyword evidence="1" id="KW-0732">Signal</keyword>
<dbReference type="EMBL" id="JAPZBU010000012">
    <property type="protein sequence ID" value="KAJ5376635.1"/>
    <property type="molecule type" value="Genomic_DNA"/>
</dbReference>
<proteinExistence type="predicted"/>
<sequence length="334" mass="37304">MSSITVKVLALWLFYIPVAFSAGIGDVFHVKQGSENGGCDSHLSDLTRWWTESQAMASAGLSAFDDANGNAGDTKTKNAKHALQKYLGIDDDTSNEDKEDIKSILLDVQLFMAKKKFLKDDLPWLFCDSTWLEQKSRTDKIEECGEEVEIQDSAKYGPQLEADESSVPYYSSDLDQYVVDQVWGEGGVCASSRELGVTQGLTDPSTVTLCPRAFTRTGVETNFGVDAQGKKLRDVLSKSATLFHELFHLVIGSDDTIDATYDLGTLFKHIEKPYTIPGKSEWDGQRNALKNLDRKTNAMLVRTNPETWVFFCTDYWYTLNKNLYWDTTGVSNTA</sequence>
<dbReference type="InterPro" id="IPR024079">
    <property type="entry name" value="MetalloPept_cat_dom_sf"/>
</dbReference>
<name>A0A9W9SEN4_9EURO</name>
<accession>A0A9W9SEN4</accession>
<evidence type="ECO:0000313" key="3">
    <source>
        <dbReference type="Proteomes" id="UP001147747"/>
    </source>
</evidence>
<comment type="caution">
    <text evidence="2">The sequence shown here is derived from an EMBL/GenBank/DDBJ whole genome shotgun (WGS) entry which is preliminary data.</text>
</comment>
<dbReference type="GeneID" id="81377138"/>
<dbReference type="AlphaFoldDB" id="A0A9W9SEN4"/>
<reference evidence="2" key="2">
    <citation type="journal article" date="2023" name="IMA Fungus">
        <title>Comparative genomic study of the Penicillium genus elucidates a diverse pangenome and 15 lateral gene transfer events.</title>
        <authorList>
            <person name="Petersen C."/>
            <person name="Sorensen T."/>
            <person name="Nielsen M.R."/>
            <person name="Sondergaard T.E."/>
            <person name="Sorensen J.L."/>
            <person name="Fitzpatrick D.A."/>
            <person name="Frisvad J.C."/>
            <person name="Nielsen K.L."/>
        </authorList>
    </citation>
    <scope>NUCLEOTIDE SEQUENCE</scope>
    <source>
        <strain evidence="2">IBT 29677</strain>
    </source>
</reference>
<dbReference type="OrthoDB" id="4259138at2759"/>
<gene>
    <name evidence="2" type="ORF">N7509_013521</name>
</gene>
<evidence type="ECO:0008006" key="4">
    <source>
        <dbReference type="Google" id="ProtNLM"/>
    </source>
</evidence>
<organism evidence="2 3">
    <name type="scientific">Penicillium cosmopolitanum</name>
    <dbReference type="NCBI Taxonomy" id="1131564"/>
    <lineage>
        <taxon>Eukaryota</taxon>
        <taxon>Fungi</taxon>
        <taxon>Dikarya</taxon>
        <taxon>Ascomycota</taxon>
        <taxon>Pezizomycotina</taxon>
        <taxon>Eurotiomycetes</taxon>
        <taxon>Eurotiomycetidae</taxon>
        <taxon>Eurotiales</taxon>
        <taxon>Aspergillaceae</taxon>
        <taxon>Penicillium</taxon>
    </lineage>
</organism>
<protein>
    <recommendedName>
        <fullName evidence="4">Lysine-specific metallo-endopeptidase domain-containing protein</fullName>
    </recommendedName>
</protein>
<feature type="chain" id="PRO_5040758013" description="Lysine-specific metallo-endopeptidase domain-containing protein" evidence="1">
    <location>
        <begin position="22"/>
        <end position="334"/>
    </location>
</feature>
<evidence type="ECO:0000256" key="1">
    <source>
        <dbReference type="SAM" id="SignalP"/>
    </source>
</evidence>
<feature type="signal peptide" evidence="1">
    <location>
        <begin position="1"/>
        <end position="21"/>
    </location>
</feature>
<evidence type="ECO:0000313" key="2">
    <source>
        <dbReference type="EMBL" id="KAJ5376635.1"/>
    </source>
</evidence>